<reference evidence="3" key="1">
    <citation type="submission" date="2015-08" db="EMBL/GenBank/DDBJ databases">
        <title>Genome sequencing project for genomic taxonomy and phylogenomics of Bacillus-like bacteria.</title>
        <authorList>
            <person name="Liu B."/>
            <person name="Wang J."/>
            <person name="Zhu Y."/>
            <person name="Liu G."/>
            <person name="Chen Q."/>
            <person name="Chen Z."/>
            <person name="Lan J."/>
            <person name="Che J."/>
            <person name="Ge C."/>
            <person name="Shi H."/>
            <person name="Pan Z."/>
            <person name="Liu X."/>
        </authorList>
    </citation>
    <scope>NUCLEOTIDE SEQUENCE [LARGE SCALE GENOMIC DNA]</scope>
    <source>
        <strain evidence="3">FJAT-4402</strain>
    </source>
</reference>
<gene>
    <name evidence="2" type="ORF">AM592_19600</name>
</gene>
<dbReference type="Gene3D" id="2.30.110.10">
    <property type="entry name" value="Electron Transport, Fmn-binding Protein, Chain A"/>
    <property type="match status" value="1"/>
</dbReference>
<dbReference type="InterPro" id="IPR012349">
    <property type="entry name" value="Split_barrel_FMN-bd"/>
</dbReference>
<dbReference type="STRING" id="1441095.AM592_19600"/>
<dbReference type="AlphaFoldDB" id="A0A0M4GC95"/>
<protein>
    <submittedName>
        <fullName evidence="2">Pyridoxamine 5'-phosphate oxidase</fullName>
    </submittedName>
</protein>
<proteinExistence type="predicted"/>
<dbReference type="OrthoDB" id="115989at2"/>
<keyword evidence="3" id="KW-1185">Reference proteome</keyword>
<dbReference type="PANTHER" id="PTHR39336:SF1">
    <property type="entry name" value="PYRIDOXAMINE PHOSPHATE OXIDASE FAMILY PROTEIN (AFU_ORTHOLOGUE AFUA_6G11440)"/>
    <property type="match status" value="1"/>
</dbReference>
<accession>A0A0M4GC95</accession>
<sequence length="189" mass="21115">MGEMFSSIQPQHREFISKQKMFFVGSAPLQSDGHVNISPKGYDALRIFSPNEVAYLDLTGSGNETSAHLEENGRITFMFMAVEGSPMIMRLYGKGRVILPDSTEWNELIGHFDYIPGARQIIFADIHSVKTSCGFGVPFYSYEGERETLKHSNEKKADGDISVYHLQKNAVSMDGIMTPLGKQLQSERG</sequence>
<dbReference type="SUPFAM" id="SSF50475">
    <property type="entry name" value="FMN-binding split barrel"/>
    <property type="match status" value="1"/>
</dbReference>
<dbReference type="PANTHER" id="PTHR39336">
    <property type="entry name" value="PYRIDOXAMINE PHOSPHATE OXIDASE FAMILY PROTEIN (AFU_ORTHOLOGUE AFUA_6G11440)"/>
    <property type="match status" value="1"/>
</dbReference>
<dbReference type="Pfam" id="PF01243">
    <property type="entry name" value="PNPOx_N"/>
    <property type="match status" value="1"/>
</dbReference>
<name>A0A0M4GC95_9BACI</name>
<feature type="domain" description="Pyridoxamine 5'-phosphate oxidase N-terminal" evidence="1">
    <location>
        <begin position="9"/>
        <end position="123"/>
    </location>
</feature>
<dbReference type="EMBL" id="CP012600">
    <property type="protein sequence ID" value="ALC83495.1"/>
    <property type="molecule type" value="Genomic_DNA"/>
</dbReference>
<dbReference type="PATRIC" id="fig|1441095.3.peg.4335"/>
<dbReference type="Proteomes" id="UP000067625">
    <property type="component" value="Chromosome"/>
</dbReference>
<evidence type="ECO:0000259" key="1">
    <source>
        <dbReference type="Pfam" id="PF01243"/>
    </source>
</evidence>
<evidence type="ECO:0000313" key="2">
    <source>
        <dbReference type="EMBL" id="ALC83495.1"/>
    </source>
</evidence>
<organism evidence="2 3">
    <name type="scientific">Bacillus gobiensis</name>
    <dbReference type="NCBI Taxonomy" id="1441095"/>
    <lineage>
        <taxon>Bacteria</taxon>
        <taxon>Bacillati</taxon>
        <taxon>Bacillota</taxon>
        <taxon>Bacilli</taxon>
        <taxon>Bacillales</taxon>
        <taxon>Bacillaceae</taxon>
        <taxon>Bacillus</taxon>
    </lineage>
</organism>
<reference evidence="2 3" key="2">
    <citation type="journal article" date="2016" name="Int. J. Syst. Evol. Microbiol.">
        <title>Bacillus gobiensis sp. nov., isolated from a soil sample.</title>
        <authorList>
            <person name="Liu B."/>
            <person name="Liu G.H."/>
            <person name="Cetin S."/>
            <person name="Schumann P."/>
            <person name="Pan Z.Z."/>
            <person name="Chen Q.Q."/>
        </authorList>
    </citation>
    <scope>NUCLEOTIDE SEQUENCE [LARGE SCALE GENOMIC DNA]</scope>
    <source>
        <strain evidence="2 3">FJAT-4402</strain>
    </source>
</reference>
<dbReference type="RefSeq" id="WP_053605344.1">
    <property type="nucleotide sequence ID" value="NZ_CP012600.1"/>
</dbReference>
<evidence type="ECO:0000313" key="3">
    <source>
        <dbReference type="Proteomes" id="UP000067625"/>
    </source>
</evidence>
<dbReference type="InterPro" id="IPR011576">
    <property type="entry name" value="Pyridox_Oxase_N"/>
</dbReference>